<feature type="chain" id="PRO_5039156306" description="Sporulation lipoprotein YhcN/YlaJ (Spore_YhcN_YlaJ)" evidence="1">
    <location>
        <begin position="20"/>
        <end position="195"/>
    </location>
</feature>
<accession>A0A1I5ZH79</accession>
<evidence type="ECO:0000313" key="2">
    <source>
        <dbReference type="EMBL" id="SFQ55477.1"/>
    </source>
</evidence>
<dbReference type="Gene3D" id="3.30.70.3060">
    <property type="match status" value="1"/>
</dbReference>
<dbReference type="InterPro" id="IPR035253">
    <property type="entry name" value="Lipoprotein_22_bac"/>
</dbReference>
<keyword evidence="1" id="KW-0732">Signal</keyword>
<dbReference type="RefSeq" id="WP_093537377.1">
    <property type="nucleotide sequence ID" value="NZ_FOXU01000005.1"/>
</dbReference>
<gene>
    <name evidence="2" type="ORF">SAMN05421670_2663</name>
</gene>
<dbReference type="EMBL" id="FOXU01000005">
    <property type="protein sequence ID" value="SFQ55477.1"/>
    <property type="molecule type" value="Genomic_DNA"/>
</dbReference>
<feature type="signal peptide" evidence="1">
    <location>
        <begin position="1"/>
        <end position="19"/>
    </location>
</feature>
<dbReference type="Gene3D" id="2.40.40.60">
    <property type="match status" value="1"/>
</dbReference>
<dbReference type="AlphaFoldDB" id="A0A1I5ZH79"/>
<name>A0A1I5ZH79_9BACI</name>
<reference evidence="3" key="1">
    <citation type="submission" date="2016-10" db="EMBL/GenBank/DDBJ databases">
        <authorList>
            <person name="Varghese N."/>
            <person name="Submissions S."/>
        </authorList>
    </citation>
    <scope>NUCLEOTIDE SEQUENCE [LARGE SCALE GENOMIC DNA]</scope>
    <source>
        <strain evidence="3">DSM 11706</strain>
    </source>
</reference>
<dbReference type="STRING" id="126156.SAMN05421670_2663"/>
<dbReference type="OrthoDB" id="2617138at2"/>
<dbReference type="Proteomes" id="UP000198734">
    <property type="component" value="Unassembled WGS sequence"/>
</dbReference>
<protein>
    <recommendedName>
        <fullName evidence="4">Sporulation lipoprotein YhcN/YlaJ (Spore_YhcN_YlaJ)</fullName>
    </recommendedName>
</protein>
<evidence type="ECO:0008006" key="4">
    <source>
        <dbReference type="Google" id="ProtNLM"/>
    </source>
</evidence>
<organism evidence="2 3">
    <name type="scientific">Psychrobacillus psychrotolerans</name>
    <dbReference type="NCBI Taxonomy" id="126156"/>
    <lineage>
        <taxon>Bacteria</taxon>
        <taxon>Bacillati</taxon>
        <taxon>Bacillota</taxon>
        <taxon>Bacilli</taxon>
        <taxon>Bacillales</taxon>
        <taxon>Bacillaceae</taxon>
        <taxon>Psychrobacillus</taxon>
    </lineage>
</organism>
<evidence type="ECO:0000313" key="3">
    <source>
        <dbReference type="Proteomes" id="UP000198734"/>
    </source>
</evidence>
<dbReference type="Pfam" id="PF17294">
    <property type="entry name" value="Lipoprotein_22"/>
    <property type="match status" value="1"/>
</dbReference>
<sequence length="195" mass="21797">MKKLLMVCLTAFLISTVLTGCGMFEKANGVILYGEEQQIIDSLEREKDELVKEDQYKIKIVENDGQRILVLKDETAQSLVKKKLIREITNQEKAKTAVISSLPKVAVGEGILFAKKEPAALNLEGMELNVKYEGNNVIGRGRAYADMFLIVNDADWASIKGTEKMMALLEYDKDPSADGLSDYGVEERTLVRFND</sequence>
<keyword evidence="3" id="KW-1185">Reference proteome</keyword>
<proteinExistence type="predicted"/>
<dbReference type="PROSITE" id="PS51257">
    <property type="entry name" value="PROKAR_LIPOPROTEIN"/>
    <property type="match status" value="1"/>
</dbReference>
<evidence type="ECO:0000256" key="1">
    <source>
        <dbReference type="SAM" id="SignalP"/>
    </source>
</evidence>